<evidence type="ECO:0000256" key="11">
    <source>
        <dbReference type="SAM" id="MobiDB-lite"/>
    </source>
</evidence>
<evidence type="ECO:0000256" key="7">
    <source>
        <dbReference type="ARBA" id="ARBA00023242"/>
    </source>
</evidence>
<dbReference type="GO" id="GO:0005634">
    <property type="term" value="C:nucleus"/>
    <property type="evidence" value="ECO:0007669"/>
    <property type="project" value="UniProtKB-SubCell"/>
</dbReference>
<name>A0A0P1AHF2_PLAHL</name>
<evidence type="ECO:0000256" key="1">
    <source>
        <dbReference type="ARBA" id="ARBA00004123"/>
    </source>
</evidence>
<accession>A0A0P1AHF2</accession>
<evidence type="ECO:0000256" key="10">
    <source>
        <dbReference type="SAM" id="Coils"/>
    </source>
</evidence>
<proteinExistence type="predicted"/>
<keyword evidence="10" id="KW-0175">Coiled coil</keyword>
<dbReference type="OrthoDB" id="61067at2759"/>
<dbReference type="InterPro" id="IPR007128">
    <property type="entry name" value="PMF1/Nnf1"/>
</dbReference>
<keyword evidence="6" id="KW-0995">Kinetochore</keyword>
<protein>
    <submittedName>
        <fullName evidence="12">Nnf1</fullName>
    </submittedName>
</protein>
<dbReference type="EMBL" id="CCYD01000523">
    <property type="protein sequence ID" value="CEG40678.1"/>
    <property type="molecule type" value="Genomic_DNA"/>
</dbReference>
<sequence>MHQMLNAIMPLLPASSTGKPVRRKRMELILQKALDVSVHDASLVDLRSFLESECGGDEELLAAFFSPSSPESPEHDSVEEVAAQAVLSLRQKVETLFGWLCETHDVDTELLELEDVINQAEERRLRRVDEKDAIVQETSEGEKDEQNQTQEETSPEAQIRAERLRAKQEEKKELENLVATLEAKNKDLQKAVEEKRRVAIADVQRMQRAAMQLEEASEFAQNYASSM</sequence>
<dbReference type="GO" id="GO:0051301">
    <property type="term" value="P:cell division"/>
    <property type="evidence" value="ECO:0007669"/>
    <property type="project" value="UniProtKB-KW"/>
</dbReference>
<keyword evidence="5" id="KW-0498">Mitosis</keyword>
<evidence type="ECO:0000256" key="9">
    <source>
        <dbReference type="ARBA" id="ARBA00023328"/>
    </source>
</evidence>
<feature type="coiled-coil region" evidence="10">
    <location>
        <begin position="157"/>
        <end position="216"/>
    </location>
</feature>
<dbReference type="RefSeq" id="XP_024577047.1">
    <property type="nucleotide sequence ID" value="XM_024726363.1"/>
</dbReference>
<keyword evidence="8" id="KW-0131">Cell cycle</keyword>
<feature type="compositionally biased region" description="Basic and acidic residues" evidence="11">
    <location>
        <begin position="131"/>
        <end position="146"/>
    </location>
</feature>
<keyword evidence="3" id="KW-0158">Chromosome</keyword>
<evidence type="ECO:0000256" key="8">
    <source>
        <dbReference type="ARBA" id="ARBA00023306"/>
    </source>
</evidence>
<reference evidence="13" key="1">
    <citation type="submission" date="2014-09" db="EMBL/GenBank/DDBJ databases">
        <authorList>
            <person name="Sharma Rahul"/>
            <person name="Thines Marco"/>
        </authorList>
    </citation>
    <scope>NUCLEOTIDE SEQUENCE [LARGE SCALE GENOMIC DNA]</scope>
</reference>
<dbReference type="GO" id="GO:0000444">
    <property type="term" value="C:MIS12/MIND type complex"/>
    <property type="evidence" value="ECO:0007669"/>
    <property type="project" value="InterPro"/>
</dbReference>
<dbReference type="GeneID" id="36405919"/>
<evidence type="ECO:0000313" key="12">
    <source>
        <dbReference type="EMBL" id="CEG40678.1"/>
    </source>
</evidence>
<evidence type="ECO:0000256" key="6">
    <source>
        <dbReference type="ARBA" id="ARBA00022838"/>
    </source>
</evidence>
<keyword evidence="13" id="KW-1185">Reference proteome</keyword>
<comment type="subcellular location">
    <subcellularLocation>
        <location evidence="2">Chromosome</location>
        <location evidence="2">Centromere</location>
        <location evidence="2">Kinetochore</location>
    </subcellularLocation>
    <subcellularLocation>
        <location evidence="1">Nucleus</location>
    </subcellularLocation>
</comment>
<keyword evidence="9" id="KW-0137">Centromere</keyword>
<dbReference type="OMA" id="CETHDVD"/>
<evidence type="ECO:0000313" key="13">
    <source>
        <dbReference type="Proteomes" id="UP000054928"/>
    </source>
</evidence>
<evidence type="ECO:0000256" key="3">
    <source>
        <dbReference type="ARBA" id="ARBA00022454"/>
    </source>
</evidence>
<evidence type="ECO:0000256" key="5">
    <source>
        <dbReference type="ARBA" id="ARBA00022776"/>
    </source>
</evidence>
<evidence type="ECO:0000256" key="4">
    <source>
        <dbReference type="ARBA" id="ARBA00022618"/>
    </source>
</evidence>
<keyword evidence="4" id="KW-0132">Cell division</keyword>
<dbReference type="Proteomes" id="UP000054928">
    <property type="component" value="Unassembled WGS sequence"/>
</dbReference>
<feature type="compositionally biased region" description="Polar residues" evidence="11">
    <location>
        <begin position="147"/>
        <end position="156"/>
    </location>
</feature>
<evidence type="ECO:0000256" key="2">
    <source>
        <dbReference type="ARBA" id="ARBA00004629"/>
    </source>
</evidence>
<dbReference type="AlphaFoldDB" id="A0A0P1AHF2"/>
<dbReference type="Pfam" id="PF03980">
    <property type="entry name" value="Nnf1"/>
    <property type="match status" value="1"/>
</dbReference>
<keyword evidence="7" id="KW-0539">Nucleus</keyword>
<organism evidence="12 13">
    <name type="scientific">Plasmopara halstedii</name>
    <name type="common">Downy mildew of sunflower</name>
    <dbReference type="NCBI Taxonomy" id="4781"/>
    <lineage>
        <taxon>Eukaryota</taxon>
        <taxon>Sar</taxon>
        <taxon>Stramenopiles</taxon>
        <taxon>Oomycota</taxon>
        <taxon>Peronosporomycetes</taxon>
        <taxon>Peronosporales</taxon>
        <taxon>Peronosporaceae</taxon>
        <taxon>Plasmopara</taxon>
    </lineage>
</organism>
<feature type="region of interest" description="Disordered" evidence="11">
    <location>
        <begin position="131"/>
        <end position="157"/>
    </location>
</feature>